<dbReference type="Proteomes" id="UP000198284">
    <property type="component" value="Unassembled WGS sequence"/>
</dbReference>
<dbReference type="OrthoDB" id="8779864at2"/>
<sequence length="239" mass="25544">MKKAFMKAIGLAIAISALKTSAIQASTLATGRSAPHPDRIMVEYYGASSVVGVNGAMPSKIARPNSVQQFALRTKQPVEGHGVNGTSAMDLLYGTGGHRPAWKQRMLASRASHVIIVAGINDWRYDIPTFKKALAQLVLTAQGAGKQVVLQTTQPTAQRLSGGSDESDREVANRAGAVRELGAEIGVPVIDVHTYLTNYAMEHGKQIAEMMPDGLHPAPWVYLLIGDYAAEQFAALVPK</sequence>
<evidence type="ECO:0000256" key="1">
    <source>
        <dbReference type="SAM" id="SignalP"/>
    </source>
</evidence>
<dbReference type="InterPro" id="IPR013830">
    <property type="entry name" value="SGNH_hydro"/>
</dbReference>
<evidence type="ECO:0000313" key="4">
    <source>
        <dbReference type="Proteomes" id="UP000198284"/>
    </source>
</evidence>
<dbReference type="SUPFAM" id="SSF52266">
    <property type="entry name" value="SGNH hydrolase"/>
    <property type="match status" value="1"/>
</dbReference>
<dbReference type="EMBL" id="FZOT01000008">
    <property type="protein sequence ID" value="SNS89547.1"/>
    <property type="molecule type" value="Genomic_DNA"/>
</dbReference>
<keyword evidence="1" id="KW-0732">Signal</keyword>
<evidence type="ECO:0000259" key="2">
    <source>
        <dbReference type="Pfam" id="PF13472"/>
    </source>
</evidence>
<dbReference type="Pfam" id="PF13472">
    <property type="entry name" value="Lipase_GDSL_2"/>
    <property type="match status" value="1"/>
</dbReference>
<dbReference type="InterPro" id="IPR036514">
    <property type="entry name" value="SGNH_hydro_sf"/>
</dbReference>
<name>A0A239I7L8_9BURK</name>
<organism evidence="3 4">
    <name type="scientific">Noviherbaspirillum humi</name>
    <dbReference type="NCBI Taxonomy" id="1688639"/>
    <lineage>
        <taxon>Bacteria</taxon>
        <taxon>Pseudomonadati</taxon>
        <taxon>Pseudomonadota</taxon>
        <taxon>Betaproteobacteria</taxon>
        <taxon>Burkholderiales</taxon>
        <taxon>Oxalobacteraceae</taxon>
        <taxon>Noviherbaspirillum</taxon>
    </lineage>
</organism>
<protein>
    <submittedName>
        <fullName evidence="3">Lysophospholipase L1</fullName>
    </submittedName>
</protein>
<keyword evidence="4" id="KW-1185">Reference proteome</keyword>
<proteinExistence type="predicted"/>
<dbReference type="AlphaFoldDB" id="A0A239I7L8"/>
<gene>
    <name evidence="3" type="ORF">SAMN06265795_108173</name>
</gene>
<feature type="domain" description="SGNH hydrolase-type esterase" evidence="2">
    <location>
        <begin position="67"/>
        <end position="219"/>
    </location>
</feature>
<reference evidence="3 4" key="1">
    <citation type="submission" date="2017-06" db="EMBL/GenBank/DDBJ databases">
        <authorList>
            <person name="Kim H.J."/>
            <person name="Triplett B.A."/>
        </authorList>
    </citation>
    <scope>NUCLEOTIDE SEQUENCE [LARGE SCALE GENOMIC DNA]</scope>
    <source>
        <strain evidence="3 4">U15</strain>
    </source>
</reference>
<accession>A0A239I7L8</accession>
<dbReference type="RefSeq" id="WP_089399934.1">
    <property type="nucleotide sequence ID" value="NZ_FZOT01000008.1"/>
</dbReference>
<evidence type="ECO:0000313" key="3">
    <source>
        <dbReference type="EMBL" id="SNS89547.1"/>
    </source>
</evidence>
<dbReference type="CDD" id="cd00229">
    <property type="entry name" value="SGNH_hydrolase"/>
    <property type="match status" value="1"/>
</dbReference>
<feature type="signal peptide" evidence="1">
    <location>
        <begin position="1"/>
        <end position="25"/>
    </location>
</feature>
<feature type="chain" id="PRO_5012127707" evidence="1">
    <location>
        <begin position="26"/>
        <end position="239"/>
    </location>
</feature>
<dbReference type="Gene3D" id="3.40.50.1110">
    <property type="entry name" value="SGNH hydrolase"/>
    <property type="match status" value="1"/>
</dbReference>
<dbReference type="GO" id="GO:0016788">
    <property type="term" value="F:hydrolase activity, acting on ester bonds"/>
    <property type="evidence" value="ECO:0007669"/>
    <property type="project" value="UniProtKB-ARBA"/>
</dbReference>